<dbReference type="PANTHER" id="PTHR32552:SF81">
    <property type="entry name" value="TONB-DEPENDENT OUTER MEMBRANE RECEPTOR"/>
    <property type="match status" value="1"/>
</dbReference>
<comment type="similarity">
    <text evidence="11 12">Belongs to the TonB-dependent receptor family.</text>
</comment>
<keyword evidence="2 11" id="KW-0813">Transport</keyword>
<dbReference type="GO" id="GO:0006826">
    <property type="term" value="P:iron ion transport"/>
    <property type="evidence" value="ECO:0007669"/>
    <property type="project" value="UniProtKB-KW"/>
</dbReference>
<dbReference type="PROSITE" id="PS52016">
    <property type="entry name" value="TONB_DEPENDENT_REC_3"/>
    <property type="match status" value="1"/>
</dbReference>
<evidence type="ECO:0000256" key="7">
    <source>
        <dbReference type="ARBA" id="ARBA00023065"/>
    </source>
</evidence>
<keyword evidence="5 11" id="KW-0812">Transmembrane</keyword>
<dbReference type="EMBL" id="CP061038">
    <property type="protein sequence ID" value="QNQ08904.1"/>
    <property type="molecule type" value="Genomic_DNA"/>
</dbReference>
<keyword evidence="13" id="KW-0732">Signal</keyword>
<keyword evidence="17" id="KW-1185">Reference proteome</keyword>
<evidence type="ECO:0000256" key="1">
    <source>
        <dbReference type="ARBA" id="ARBA00004571"/>
    </source>
</evidence>
<dbReference type="InterPro" id="IPR012910">
    <property type="entry name" value="Plug_dom"/>
</dbReference>
<keyword evidence="6" id="KW-0408">Iron</keyword>
<evidence type="ECO:0000256" key="8">
    <source>
        <dbReference type="ARBA" id="ARBA00023077"/>
    </source>
</evidence>
<keyword evidence="4" id="KW-0410">Iron transport</keyword>
<dbReference type="SUPFAM" id="SSF56935">
    <property type="entry name" value="Porins"/>
    <property type="match status" value="1"/>
</dbReference>
<feature type="chain" id="PRO_5028863105" evidence="13">
    <location>
        <begin position="23"/>
        <end position="764"/>
    </location>
</feature>
<dbReference type="Pfam" id="PF00593">
    <property type="entry name" value="TonB_dep_Rec_b-barrel"/>
    <property type="match status" value="1"/>
</dbReference>
<evidence type="ECO:0000256" key="10">
    <source>
        <dbReference type="ARBA" id="ARBA00023237"/>
    </source>
</evidence>
<dbReference type="Gene3D" id="2.40.170.20">
    <property type="entry name" value="TonB-dependent receptor, beta-barrel domain"/>
    <property type="match status" value="1"/>
</dbReference>
<dbReference type="RefSeq" id="WP_187761230.1">
    <property type="nucleotide sequence ID" value="NZ_CP061038.1"/>
</dbReference>
<comment type="subcellular location">
    <subcellularLocation>
        <location evidence="1 11">Cell outer membrane</location>
        <topology evidence="1 11">Multi-pass membrane protein</topology>
    </subcellularLocation>
</comment>
<evidence type="ECO:0000256" key="5">
    <source>
        <dbReference type="ARBA" id="ARBA00022692"/>
    </source>
</evidence>
<dbReference type="AlphaFoldDB" id="A0A7H0LGV1"/>
<evidence type="ECO:0000256" key="6">
    <source>
        <dbReference type="ARBA" id="ARBA00023004"/>
    </source>
</evidence>
<evidence type="ECO:0000313" key="17">
    <source>
        <dbReference type="Proteomes" id="UP000516148"/>
    </source>
</evidence>
<evidence type="ECO:0000256" key="4">
    <source>
        <dbReference type="ARBA" id="ARBA00022496"/>
    </source>
</evidence>
<gene>
    <name evidence="16" type="ORF">H3Z74_19690</name>
</gene>
<dbReference type="InterPro" id="IPR000531">
    <property type="entry name" value="Beta-barrel_TonB"/>
</dbReference>
<organism evidence="16 17">
    <name type="scientific">Sphingomonas alpina</name>
    <dbReference type="NCBI Taxonomy" id="653931"/>
    <lineage>
        <taxon>Bacteria</taxon>
        <taxon>Pseudomonadati</taxon>
        <taxon>Pseudomonadota</taxon>
        <taxon>Alphaproteobacteria</taxon>
        <taxon>Sphingomonadales</taxon>
        <taxon>Sphingomonadaceae</taxon>
        <taxon>Sphingomonas</taxon>
    </lineage>
</organism>
<dbReference type="Proteomes" id="UP000516148">
    <property type="component" value="Chromosome"/>
</dbReference>
<protein>
    <submittedName>
        <fullName evidence="16">TonB-dependent receptor</fullName>
    </submittedName>
</protein>
<keyword evidence="9 11" id="KW-0472">Membrane</keyword>
<feature type="signal peptide" evidence="13">
    <location>
        <begin position="1"/>
        <end position="22"/>
    </location>
</feature>
<accession>A0A7H0LGV1</accession>
<evidence type="ECO:0000256" key="12">
    <source>
        <dbReference type="RuleBase" id="RU003357"/>
    </source>
</evidence>
<feature type="domain" description="TonB-dependent receptor-like beta-barrel" evidence="14">
    <location>
        <begin position="266"/>
        <end position="729"/>
    </location>
</feature>
<evidence type="ECO:0000259" key="14">
    <source>
        <dbReference type="Pfam" id="PF00593"/>
    </source>
</evidence>
<reference evidence="16 17" key="1">
    <citation type="submission" date="2020-09" db="EMBL/GenBank/DDBJ databases">
        <title>Sphingomonas sp., a new species isolated from pork steak.</title>
        <authorList>
            <person name="Heidler von Heilborn D."/>
        </authorList>
    </citation>
    <scope>NUCLEOTIDE SEQUENCE [LARGE SCALE GENOMIC DNA]</scope>
    <source>
        <strain evidence="17">S8-3T</strain>
    </source>
</reference>
<keyword evidence="7" id="KW-0406">Ion transport</keyword>
<proteinExistence type="inferred from homology"/>
<dbReference type="GO" id="GO:0009279">
    <property type="term" value="C:cell outer membrane"/>
    <property type="evidence" value="ECO:0007669"/>
    <property type="project" value="UniProtKB-SubCell"/>
</dbReference>
<dbReference type="KEGG" id="spap:H3Z74_19690"/>
<keyword evidence="8 12" id="KW-0798">TonB box</keyword>
<evidence type="ECO:0000256" key="11">
    <source>
        <dbReference type="PROSITE-ProRule" id="PRU01360"/>
    </source>
</evidence>
<evidence type="ECO:0000256" key="2">
    <source>
        <dbReference type="ARBA" id="ARBA00022448"/>
    </source>
</evidence>
<feature type="domain" description="TonB-dependent receptor plug" evidence="15">
    <location>
        <begin position="60"/>
        <end position="170"/>
    </location>
</feature>
<evidence type="ECO:0000256" key="13">
    <source>
        <dbReference type="SAM" id="SignalP"/>
    </source>
</evidence>
<name>A0A7H0LGV1_9SPHN</name>
<evidence type="ECO:0000313" key="16">
    <source>
        <dbReference type="EMBL" id="QNQ08904.1"/>
    </source>
</evidence>
<dbReference type="InterPro" id="IPR039426">
    <property type="entry name" value="TonB-dep_rcpt-like"/>
</dbReference>
<keyword evidence="16" id="KW-0675">Receptor</keyword>
<evidence type="ECO:0000256" key="9">
    <source>
        <dbReference type="ARBA" id="ARBA00023136"/>
    </source>
</evidence>
<sequence length="764" mass="82177">MKHSLLLSSSLLGMAIAGPAYAQAADPVAPPATTEQLATGTQAANDGDIIVTATRRNERLRDVPLSITAFSQSKLSAEGIVGYEGLARETPGIVINKPTANFNNFTARGIATNGYGAGLSSTVAIYLDELPISTTGNSTVIDPNLYDVERVEFLRGPQGTLFGAGSLSGALRILTKSPNLGKFDVSGSADIGLTGSDSVRQRYNAMVNVPLIDDVLGLRVVGFYRHEDGWVDNLDTGVHNANTLKDYGGRAILLFKPTDRLSARFLASYENSDPADSALTTPRLGRNKRRSFRPDIYAGKLQNYNATIDYQFDGARLTSSSTYSHYQQDFIVDISGAVGRAFPYGIEATGPQKTFVQETRLASDPGGSFDWVIGGFYLDRTLDVTQIFRSTTAFLASRGITGGQGPTGDLVQSLVYRQKSHELAGFGEVTYRFSDRFWATGGIRYGRTDSQIEYLPGNFNSNFLTKALFGQTGPLTVVQVPVSTQPKVKGSRPSFKGSLSFRASDNVTTYASVSTGYRAPVRNANAGRPSVISPNDLTIPAGADSDKLINYEVGLKGRFFGGKLMANFALYYINWNDIQVQANRVSDSVQFATNIGGARSRGLEFEIVANPVNHLSFGANGSIGGTKITKLSASEAAISGAVLGGRLSAANFQGSMFAQVGFDLSEATSGYFNATFQHVGSFPNNFPHVPGKPGVIAPTFGYTDSYENINFSLALKRDKLSATLYLENVLDDHSITYIHPEGFVDSRFGTLRPRTVGIRLGYNL</sequence>
<evidence type="ECO:0000259" key="15">
    <source>
        <dbReference type="Pfam" id="PF07715"/>
    </source>
</evidence>
<evidence type="ECO:0000256" key="3">
    <source>
        <dbReference type="ARBA" id="ARBA00022452"/>
    </source>
</evidence>
<dbReference type="InterPro" id="IPR036942">
    <property type="entry name" value="Beta-barrel_TonB_sf"/>
</dbReference>
<keyword evidence="10 11" id="KW-0998">Cell outer membrane</keyword>
<keyword evidence="3 11" id="KW-1134">Transmembrane beta strand</keyword>
<dbReference type="PANTHER" id="PTHR32552">
    <property type="entry name" value="FERRICHROME IRON RECEPTOR-RELATED"/>
    <property type="match status" value="1"/>
</dbReference>
<dbReference type="Pfam" id="PF07715">
    <property type="entry name" value="Plug"/>
    <property type="match status" value="1"/>
</dbReference>